<comment type="similarity">
    <text evidence="2">Belongs to the TMEM144 family.</text>
</comment>
<evidence type="ECO:0000313" key="8">
    <source>
        <dbReference type="Proteomes" id="UP001177023"/>
    </source>
</evidence>
<keyword evidence="3 6" id="KW-0812">Transmembrane</keyword>
<evidence type="ECO:0000256" key="1">
    <source>
        <dbReference type="ARBA" id="ARBA00004141"/>
    </source>
</evidence>
<dbReference type="GO" id="GO:0015144">
    <property type="term" value="F:carbohydrate transmembrane transporter activity"/>
    <property type="evidence" value="ECO:0007669"/>
    <property type="project" value="InterPro"/>
</dbReference>
<dbReference type="InterPro" id="IPR010651">
    <property type="entry name" value="Sugar_transport"/>
</dbReference>
<protein>
    <submittedName>
        <fullName evidence="7">Uncharacterized protein</fullName>
    </submittedName>
</protein>
<reference evidence="7" key="1">
    <citation type="submission" date="2023-06" db="EMBL/GenBank/DDBJ databases">
        <authorList>
            <person name="Delattre M."/>
        </authorList>
    </citation>
    <scope>NUCLEOTIDE SEQUENCE</scope>
    <source>
        <strain evidence="7">AF72</strain>
    </source>
</reference>
<dbReference type="Pfam" id="PF07857">
    <property type="entry name" value="TMEM144"/>
    <property type="match status" value="1"/>
</dbReference>
<feature type="transmembrane region" description="Helical" evidence="6">
    <location>
        <begin position="63"/>
        <end position="84"/>
    </location>
</feature>
<feature type="transmembrane region" description="Helical" evidence="6">
    <location>
        <begin position="96"/>
        <end position="116"/>
    </location>
</feature>
<sequence>MACVLGVLHGLMMSPLDILKQRHPADDKYRVLDYCFSYFSTVFFFSSLYFVIYCFVRREKMSVVIPTLIYGALWNIGMTGWFLSSDKLEQTVAYPITTRLPAIIGAIIDVVIFRSIKGRKNQIYLTFCMVLGVTAVVLIALSNQKF</sequence>
<keyword evidence="4 6" id="KW-1133">Transmembrane helix</keyword>
<evidence type="ECO:0000256" key="5">
    <source>
        <dbReference type="ARBA" id="ARBA00023136"/>
    </source>
</evidence>
<dbReference type="PANTHER" id="PTHR16119:SF18">
    <property type="entry name" value="TRANSMEMBRANE PROTEIN 144 HOMOLOG"/>
    <property type="match status" value="1"/>
</dbReference>
<feature type="transmembrane region" description="Helical" evidence="6">
    <location>
        <begin position="123"/>
        <end position="141"/>
    </location>
</feature>
<keyword evidence="8" id="KW-1185">Reference proteome</keyword>
<evidence type="ECO:0000256" key="3">
    <source>
        <dbReference type="ARBA" id="ARBA00022692"/>
    </source>
</evidence>
<evidence type="ECO:0000313" key="7">
    <source>
        <dbReference type="EMBL" id="CAJ0585926.1"/>
    </source>
</evidence>
<dbReference type="GO" id="GO:0016020">
    <property type="term" value="C:membrane"/>
    <property type="evidence" value="ECO:0007669"/>
    <property type="project" value="UniProtKB-SubCell"/>
</dbReference>
<organism evidence="7 8">
    <name type="scientific">Mesorhabditis spiculigera</name>
    <dbReference type="NCBI Taxonomy" id="96644"/>
    <lineage>
        <taxon>Eukaryota</taxon>
        <taxon>Metazoa</taxon>
        <taxon>Ecdysozoa</taxon>
        <taxon>Nematoda</taxon>
        <taxon>Chromadorea</taxon>
        <taxon>Rhabditida</taxon>
        <taxon>Rhabditina</taxon>
        <taxon>Rhabditomorpha</taxon>
        <taxon>Rhabditoidea</taxon>
        <taxon>Rhabditidae</taxon>
        <taxon>Mesorhabditinae</taxon>
        <taxon>Mesorhabditis</taxon>
    </lineage>
</organism>
<dbReference type="SUPFAM" id="SSF103481">
    <property type="entry name" value="Multidrug resistance efflux transporter EmrE"/>
    <property type="match status" value="1"/>
</dbReference>
<feature type="non-terminal residue" evidence="7">
    <location>
        <position position="146"/>
    </location>
</feature>
<proteinExistence type="inferred from homology"/>
<dbReference type="InterPro" id="IPR012435">
    <property type="entry name" value="TMEM144"/>
</dbReference>
<accession>A0AA36DG65</accession>
<dbReference type="InterPro" id="IPR037185">
    <property type="entry name" value="EmrE-like"/>
</dbReference>
<dbReference type="PANTHER" id="PTHR16119">
    <property type="entry name" value="TRANSMEMBRANE PROTEIN 144"/>
    <property type="match status" value="1"/>
</dbReference>
<evidence type="ECO:0000256" key="4">
    <source>
        <dbReference type="ARBA" id="ARBA00022989"/>
    </source>
</evidence>
<name>A0AA36DG65_9BILA</name>
<dbReference type="AlphaFoldDB" id="A0AA36DG65"/>
<dbReference type="Proteomes" id="UP001177023">
    <property type="component" value="Unassembled WGS sequence"/>
</dbReference>
<gene>
    <name evidence="7" type="ORF">MSPICULIGERA_LOCUS23936</name>
</gene>
<feature type="transmembrane region" description="Helical" evidence="6">
    <location>
        <begin position="36"/>
        <end position="56"/>
    </location>
</feature>
<dbReference type="EMBL" id="CATQJA010002706">
    <property type="protein sequence ID" value="CAJ0585926.1"/>
    <property type="molecule type" value="Genomic_DNA"/>
</dbReference>
<comment type="subcellular location">
    <subcellularLocation>
        <location evidence="1">Membrane</location>
        <topology evidence="1">Multi-pass membrane protein</topology>
    </subcellularLocation>
</comment>
<evidence type="ECO:0000256" key="2">
    <source>
        <dbReference type="ARBA" id="ARBA00005731"/>
    </source>
</evidence>
<keyword evidence="5 6" id="KW-0472">Membrane</keyword>
<evidence type="ECO:0000256" key="6">
    <source>
        <dbReference type="SAM" id="Phobius"/>
    </source>
</evidence>
<comment type="caution">
    <text evidence="7">The sequence shown here is derived from an EMBL/GenBank/DDBJ whole genome shotgun (WGS) entry which is preliminary data.</text>
</comment>